<dbReference type="AlphaFoldDB" id="A0A6N9H960"/>
<comment type="caution">
    <text evidence="1">The sequence shown here is derived from an EMBL/GenBank/DDBJ whole genome shotgun (WGS) entry which is preliminary data.</text>
</comment>
<keyword evidence="2" id="KW-1185">Reference proteome</keyword>
<proteinExistence type="predicted"/>
<dbReference type="EMBL" id="WWEQ01000060">
    <property type="protein sequence ID" value="MYM20569.1"/>
    <property type="molecule type" value="Genomic_DNA"/>
</dbReference>
<name>A0A6N9H960_9MICO</name>
<gene>
    <name evidence="1" type="ORF">GSY69_11505</name>
</gene>
<dbReference type="Proteomes" id="UP000469215">
    <property type="component" value="Unassembled WGS sequence"/>
</dbReference>
<dbReference type="RefSeq" id="WP_160953983.1">
    <property type="nucleotide sequence ID" value="NZ_WWEQ01000060.1"/>
</dbReference>
<sequence length="128" mass="14078">MAAMGRKKHNRLIILLSELYGRHEFAAFGTVAQAIGLEDKKRSAALVLARAIESDPTLPRELATRLVDANGLLKSQRRSAGQHAYTPADFLRDDDAFAESGEGALVDPASIVTKPKKLKKLLKERRLD</sequence>
<protein>
    <submittedName>
        <fullName evidence="1">Uncharacterized protein</fullName>
    </submittedName>
</protein>
<organism evidence="1 2">
    <name type="scientific">Brevibacterium rongguiense</name>
    <dbReference type="NCBI Taxonomy" id="2695267"/>
    <lineage>
        <taxon>Bacteria</taxon>
        <taxon>Bacillati</taxon>
        <taxon>Actinomycetota</taxon>
        <taxon>Actinomycetes</taxon>
        <taxon>Micrococcales</taxon>
        <taxon>Brevibacteriaceae</taxon>
        <taxon>Brevibacterium</taxon>
    </lineage>
</organism>
<evidence type="ECO:0000313" key="1">
    <source>
        <dbReference type="EMBL" id="MYM20569.1"/>
    </source>
</evidence>
<accession>A0A6N9H960</accession>
<reference evidence="1 2" key="1">
    <citation type="submission" date="2020-01" db="EMBL/GenBank/DDBJ databases">
        <authorList>
            <person name="Deng T."/>
        </authorList>
    </citation>
    <scope>NUCLEOTIDE SEQUENCE [LARGE SCALE GENOMIC DNA]</scope>
    <source>
        <strain evidence="1 2">5221</strain>
    </source>
</reference>
<evidence type="ECO:0000313" key="2">
    <source>
        <dbReference type="Proteomes" id="UP000469215"/>
    </source>
</evidence>